<dbReference type="Proteomes" id="UP000279275">
    <property type="component" value="Unassembled WGS sequence"/>
</dbReference>
<sequence>MRGGAVRERFRIARLLGADTRPGRVVAIADHVGFSRVADPIPTTRIAARPAVGPDATVMPA</sequence>
<reference evidence="1 2" key="1">
    <citation type="submission" date="2018-10" db="EMBL/GenBank/DDBJ databases">
        <title>Isolation from cow dung.</title>
        <authorList>
            <person name="Ling L."/>
        </authorList>
    </citation>
    <scope>NUCLEOTIDE SEQUENCE [LARGE SCALE GENOMIC DNA]</scope>
    <source>
        <strain evidence="1 2">NEAU-LL90</strain>
    </source>
</reference>
<organism evidence="1 2">
    <name type="scientific">Nocardia stercoris</name>
    <dbReference type="NCBI Taxonomy" id="2483361"/>
    <lineage>
        <taxon>Bacteria</taxon>
        <taxon>Bacillati</taxon>
        <taxon>Actinomycetota</taxon>
        <taxon>Actinomycetes</taxon>
        <taxon>Mycobacteriales</taxon>
        <taxon>Nocardiaceae</taxon>
        <taxon>Nocardia</taxon>
    </lineage>
</organism>
<gene>
    <name evidence="1" type="ORF">EBN03_15475</name>
</gene>
<accession>A0A3M2L4Q4</accession>
<protein>
    <submittedName>
        <fullName evidence="1">Uncharacterized protein</fullName>
    </submittedName>
</protein>
<comment type="caution">
    <text evidence="1">The sequence shown here is derived from an EMBL/GenBank/DDBJ whole genome shotgun (WGS) entry which is preliminary data.</text>
</comment>
<keyword evidence="2" id="KW-1185">Reference proteome</keyword>
<name>A0A3M2L4Q4_9NOCA</name>
<evidence type="ECO:0000313" key="1">
    <source>
        <dbReference type="EMBL" id="RMI32364.1"/>
    </source>
</evidence>
<evidence type="ECO:0000313" key="2">
    <source>
        <dbReference type="Proteomes" id="UP000279275"/>
    </source>
</evidence>
<dbReference type="EMBL" id="RFFH01000005">
    <property type="protein sequence ID" value="RMI32364.1"/>
    <property type="molecule type" value="Genomic_DNA"/>
</dbReference>
<proteinExistence type="predicted"/>
<dbReference type="AlphaFoldDB" id="A0A3M2L4Q4"/>